<proteinExistence type="predicted"/>
<protein>
    <submittedName>
        <fullName evidence="4">GNAT family N-acetyltransferase</fullName>
        <ecNumber evidence="4">2.3.-.-</ecNumber>
    </submittedName>
</protein>
<dbReference type="EC" id="2.3.-.-" evidence="4"/>
<evidence type="ECO:0000256" key="1">
    <source>
        <dbReference type="ARBA" id="ARBA00022679"/>
    </source>
</evidence>
<gene>
    <name evidence="4" type="ORF">ACFSW5_23875</name>
</gene>
<dbReference type="InterPro" id="IPR050680">
    <property type="entry name" value="YpeA/RimI_acetyltransf"/>
</dbReference>
<keyword evidence="2 4" id="KW-0012">Acyltransferase</keyword>
<dbReference type="Proteomes" id="UP001597493">
    <property type="component" value="Unassembled WGS sequence"/>
</dbReference>
<dbReference type="PANTHER" id="PTHR43420">
    <property type="entry name" value="ACETYLTRANSFERASE"/>
    <property type="match status" value="1"/>
</dbReference>
<dbReference type="EMBL" id="JBHUMY010000041">
    <property type="protein sequence ID" value="MFD2663281.1"/>
    <property type="molecule type" value="Genomic_DNA"/>
</dbReference>
<name>A0ABW5R4P1_9BACL</name>
<comment type="caution">
    <text evidence="4">The sequence shown here is derived from an EMBL/GenBank/DDBJ whole genome shotgun (WGS) entry which is preliminary data.</text>
</comment>
<dbReference type="InterPro" id="IPR056935">
    <property type="entry name" value="Rv0428c-like_C"/>
</dbReference>
<evidence type="ECO:0000259" key="3">
    <source>
        <dbReference type="PROSITE" id="PS51186"/>
    </source>
</evidence>
<organism evidence="4 5">
    <name type="scientific">Paenibacillus thailandensis</name>
    <dbReference type="NCBI Taxonomy" id="393250"/>
    <lineage>
        <taxon>Bacteria</taxon>
        <taxon>Bacillati</taxon>
        <taxon>Bacillota</taxon>
        <taxon>Bacilli</taxon>
        <taxon>Bacillales</taxon>
        <taxon>Paenibacillaceae</taxon>
        <taxon>Paenibacillus</taxon>
    </lineage>
</organism>
<accession>A0ABW5R4P1</accession>
<dbReference type="RefSeq" id="WP_379279003.1">
    <property type="nucleotide sequence ID" value="NZ_JBHUGT010000028.1"/>
</dbReference>
<dbReference type="GO" id="GO:0016746">
    <property type="term" value="F:acyltransferase activity"/>
    <property type="evidence" value="ECO:0007669"/>
    <property type="project" value="UniProtKB-KW"/>
</dbReference>
<evidence type="ECO:0000313" key="4">
    <source>
        <dbReference type="EMBL" id="MFD2663281.1"/>
    </source>
</evidence>
<dbReference type="PROSITE" id="PS51186">
    <property type="entry name" value="GNAT"/>
    <property type="match status" value="1"/>
</dbReference>
<reference evidence="5" key="1">
    <citation type="journal article" date="2019" name="Int. J. Syst. Evol. Microbiol.">
        <title>The Global Catalogue of Microorganisms (GCM) 10K type strain sequencing project: providing services to taxonomists for standard genome sequencing and annotation.</title>
        <authorList>
            <consortium name="The Broad Institute Genomics Platform"/>
            <consortium name="The Broad Institute Genome Sequencing Center for Infectious Disease"/>
            <person name="Wu L."/>
            <person name="Ma J."/>
        </authorList>
    </citation>
    <scope>NUCLEOTIDE SEQUENCE [LARGE SCALE GENOMIC DNA]</scope>
    <source>
        <strain evidence="5">TISTR 1827</strain>
    </source>
</reference>
<dbReference type="InterPro" id="IPR000182">
    <property type="entry name" value="GNAT_dom"/>
</dbReference>
<dbReference type="SUPFAM" id="SSF55729">
    <property type="entry name" value="Acyl-CoA N-acyltransferases (Nat)"/>
    <property type="match status" value="1"/>
</dbReference>
<dbReference type="Gene3D" id="3.40.630.30">
    <property type="match status" value="1"/>
</dbReference>
<keyword evidence="1 4" id="KW-0808">Transferase</keyword>
<dbReference type="PANTHER" id="PTHR43420:SF12">
    <property type="entry name" value="N-ACETYLTRANSFERASE DOMAIN-CONTAINING PROTEIN"/>
    <property type="match status" value="1"/>
</dbReference>
<evidence type="ECO:0000313" key="5">
    <source>
        <dbReference type="Proteomes" id="UP001597493"/>
    </source>
</evidence>
<keyword evidence="5" id="KW-1185">Reference proteome</keyword>
<sequence>MDATTETARMLEELQANHWPALQTMLLDGWLLRFADGYSKRANSIQPLFPSSLDAEHKITMCERIYTDRQLRPVFKIAPCVQPADLDDLLERKGYALVDIASVQCMPLADVKEPSIRTAAIDETVTGEWLDHYCRLSGSNDRQRATMRQMFANIRTKAAFVTLYHEGQAVACGIGVVERGYIGLWDIITGVQYRKRGFGEQLLLNLLAWGRQNGAQHGYLVVVADNAPALKLYAKLGFREAYRHWYRVHPGA</sequence>
<feature type="domain" description="N-acetyltransferase" evidence="3">
    <location>
        <begin position="98"/>
        <end position="252"/>
    </location>
</feature>
<dbReference type="Pfam" id="PF24553">
    <property type="entry name" value="Rv0428c_C"/>
    <property type="match status" value="1"/>
</dbReference>
<dbReference type="InterPro" id="IPR016181">
    <property type="entry name" value="Acyl_CoA_acyltransferase"/>
</dbReference>
<evidence type="ECO:0000256" key="2">
    <source>
        <dbReference type="ARBA" id="ARBA00023315"/>
    </source>
</evidence>